<dbReference type="EMBL" id="VSSQ01129726">
    <property type="protein sequence ID" value="MPN57767.1"/>
    <property type="molecule type" value="Genomic_DNA"/>
</dbReference>
<protein>
    <submittedName>
        <fullName evidence="1">Uncharacterized protein</fullName>
    </submittedName>
</protein>
<accession>A0A645J2Z1</accession>
<gene>
    <name evidence="1" type="ORF">SDC9_205461</name>
</gene>
<organism evidence="1">
    <name type="scientific">bioreactor metagenome</name>
    <dbReference type="NCBI Taxonomy" id="1076179"/>
    <lineage>
        <taxon>unclassified sequences</taxon>
        <taxon>metagenomes</taxon>
        <taxon>ecological metagenomes</taxon>
    </lineage>
</organism>
<dbReference type="AlphaFoldDB" id="A0A645J2Z1"/>
<proteinExistence type="predicted"/>
<reference evidence="1" key="1">
    <citation type="submission" date="2019-08" db="EMBL/GenBank/DDBJ databases">
        <authorList>
            <person name="Kucharzyk K."/>
            <person name="Murdoch R.W."/>
            <person name="Higgins S."/>
            <person name="Loffler F."/>
        </authorList>
    </citation>
    <scope>NUCLEOTIDE SEQUENCE</scope>
</reference>
<sequence>MAGLGHDRLGHIIGADHAWDNGDMITRTDLAVFPHIPHKIHTVHSLPFV</sequence>
<name>A0A645J2Z1_9ZZZZ</name>
<evidence type="ECO:0000313" key="1">
    <source>
        <dbReference type="EMBL" id="MPN57767.1"/>
    </source>
</evidence>
<comment type="caution">
    <text evidence="1">The sequence shown here is derived from an EMBL/GenBank/DDBJ whole genome shotgun (WGS) entry which is preliminary data.</text>
</comment>